<dbReference type="AlphaFoldDB" id="K0S969"/>
<proteinExistence type="predicted"/>
<evidence type="ECO:0000313" key="1">
    <source>
        <dbReference type="EMBL" id="EJK55282.1"/>
    </source>
</evidence>
<organism evidence="1 2">
    <name type="scientific">Thalassiosira oceanica</name>
    <name type="common">Marine diatom</name>
    <dbReference type="NCBI Taxonomy" id="159749"/>
    <lineage>
        <taxon>Eukaryota</taxon>
        <taxon>Sar</taxon>
        <taxon>Stramenopiles</taxon>
        <taxon>Ochrophyta</taxon>
        <taxon>Bacillariophyta</taxon>
        <taxon>Coscinodiscophyceae</taxon>
        <taxon>Thalassiosirophycidae</taxon>
        <taxon>Thalassiosirales</taxon>
        <taxon>Thalassiosiraceae</taxon>
        <taxon>Thalassiosira</taxon>
    </lineage>
</organism>
<gene>
    <name evidence="1" type="ORF">THAOC_25000</name>
</gene>
<protein>
    <submittedName>
        <fullName evidence="1">Uncharacterized protein</fullName>
    </submittedName>
</protein>
<evidence type="ECO:0000313" key="2">
    <source>
        <dbReference type="Proteomes" id="UP000266841"/>
    </source>
</evidence>
<sequence>MPVLLPSPPGGQDVLVCRGFGAITGGSLLGPRRLGLSPERNRLVMMGQRMATLPSACDIVGNFSKDQVAPALPPHDEVSHPRLVHPPWAELSRSGGTSAPSTRSWLPRAPHAINEFLLDGDWQHQVSA</sequence>
<dbReference type="Proteomes" id="UP000266841">
    <property type="component" value="Unassembled WGS sequence"/>
</dbReference>
<keyword evidence="2" id="KW-1185">Reference proteome</keyword>
<comment type="caution">
    <text evidence="1">The sequence shown here is derived from an EMBL/GenBank/DDBJ whole genome shotgun (WGS) entry which is preliminary data.</text>
</comment>
<reference evidence="1 2" key="1">
    <citation type="journal article" date="2012" name="Genome Biol.">
        <title>Genome and low-iron response of an oceanic diatom adapted to chronic iron limitation.</title>
        <authorList>
            <person name="Lommer M."/>
            <person name="Specht M."/>
            <person name="Roy A.S."/>
            <person name="Kraemer L."/>
            <person name="Andreson R."/>
            <person name="Gutowska M.A."/>
            <person name="Wolf J."/>
            <person name="Bergner S.V."/>
            <person name="Schilhabel M.B."/>
            <person name="Klostermeier U.C."/>
            <person name="Beiko R.G."/>
            <person name="Rosenstiel P."/>
            <person name="Hippler M."/>
            <person name="Laroche J."/>
        </authorList>
    </citation>
    <scope>NUCLEOTIDE SEQUENCE [LARGE SCALE GENOMIC DNA]</scope>
    <source>
        <strain evidence="1 2">CCMP1005</strain>
    </source>
</reference>
<dbReference type="EMBL" id="AGNL01034400">
    <property type="protein sequence ID" value="EJK55282.1"/>
    <property type="molecule type" value="Genomic_DNA"/>
</dbReference>
<name>K0S969_THAOC</name>
<accession>K0S969</accession>